<proteinExistence type="predicted"/>
<dbReference type="Proteomes" id="UP000233469">
    <property type="component" value="Unassembled WGS sequence"/>
</dbReference>
<protein>
    <submittedName>
        <fullName evidence="1">Uncharacterized protein</fullName>
    </submittedName>
</protein>
<organism evidence="1 2">
    <name type="scientific">Rhizophagus irregularis</name>
    <dbReference type="NCBI Taxonomy" id="588596"/>
    <lineage>
        <taxon>Eukaryota</taxon>
        <taxon>Fungi</taxon>
        <taxon>Fungi incertae sedis</taxon>
        <taxon>Mucoromycota</taxon>
        <taxon>Glomeromycotina</taxon>
        <taxon>Glomeromycetes</taxon>
        <taxon>Glomerales</taxon>
        <taxon>Glomeraceae</taxon>
        <taxon>Rhizophagus</taxon>
    </lineage>
</organism>
<name>A0A2N1NQQ5_9GLOM</name>
<reference evidence="1 2" key="2">
    <citation type="submission" date="2017-10" db="EMBL/GenBank/DDBJ databases">
        <title>Extensive intraspecific genome diversity in a model arbuscular mycorrhizal fungus.</title>
        <authorList>
            <person name="Chen E.C.H."/>
            <person name="Morin E."/>
            <person name="Baudet D."/>
            <person name="Noel J."/>
            <person name="Ndikumana S."/>
            <person name="Charron P."/>
            <person name="St-Onge C."/>
            <person name="Giorgi J."/>
            <person name="Grigoriev I.V."/>
            <person name="Roux C."/>
            <person name="Martin F.M."/>
            <person name="Corradi N."/>
        </authorList>
    </citation>
    <scope>NUCLEOTIDE SEQUENCE [LARGE SCALE GENOMIC DNA]</scope>
    <source>
        <strain evidence="1 2">C2</strain>
    </source>
</reference>
<evidence type="ECO:0000313" key="2">
    <source>
        <dbReference type="Proteomes" id="UP000233469"/>
    </source>
</evidence>
<accession>A0A2N1NQQ5</accession>
<evidence type="ECO:0000313" key="1">
    <source>
        <dbReference type="EMBL" id="PKK76219.1"/>
    </source>
</evidence>
<reference evidence="1 2" key="1">
    <citation type="submission" date="2016-04" db="EMBL/GenBank/DDBJ databases">
        <title>Genome analyses suggest a sexual origin of heterokaryosis in a supposedly ancient asexual fungus.</title>
        <authorList>
            <person name="Ropars J."/>
            <person name="Sedzielewska K."/>
            <person name="Noel J."/>
            <person name="Charron P."/>
            <person name="Farinelli L."/>
            <person name="Marton T."/>
            <person name="Kruger M."/>
            <person name="Pelin A."/>
            <person name="Brachmann A."/>
            <person name="Corradi N."/>
        </authorList>
    </citation>
    <scope>NUCLEOTIDE SEQUENCE [LARGE SCALE GENOMIC DNA]</scope>
    <source>
        <strain evidence="1 2">C2</strain>
    </source>
</reference>
<comment type="caution">
    <text evidence="1">The sequence shown here is derived from an EMBL/GenBank/DDBJ whole genome shotgun (WGS) entry which is preliminary data.</text>
</comment>
<dbReference type="VEuPathDB" id="FungiDB:RhiirFUN_016059"/>
<dbReference type="AlphaFoldDB" id="A0A2N1NQQ5"/>
<sequence length="52" mass="6153">MSAAIYCLIIISKQLLPNNYINDLKKSPYTYVQWTHQVSEDEWELSFSKIMV</sequence>
<gene>
    <name evidence="1" type="ORF">RhiirC2_734882</name>
</gene>
<dbReference type="EMBL" id="LLXL01000196">
    <property type="protein sequence ID" value="PKK76219.1"/>
    <property type="molecule type" value="Genomic_DNA"/>
</dbReference>
<dbReference type="VEuPathDB" id="FungiDB:FUN_010770"/>